<gene>
    <name evidence="1" type="ORF">DPEC_G00319850</name>
</gene>
<organism evidence="1 2">
    <name type="scientific">Dallia pectoralis</name>
    <name type="common">Alaska blackfish</name>
    <dbReference type="NCBI Taxonomy" id="75939"/>
    <lineage>
        <taxon>Eukaryota</taxon>
        <taxon>Metazoa</taxon>
        <taxon>Chordata</taxon>
        <taxon>Craniata</taxon>
        <taxon>Vertebrata</taxon>
        <taxon>Euteleostomi</taxon>
        <taxon>Actinopterygii</taxon>
        <taxon>Neopterygii</taxon>
        <taxon>Teleostei</taxon>
        <taxon>Protacanthopterygii</taxon>
        <taxon>Esociformes</taxon>
        <taxon>Umbridae</taxon>
        <taxon>Dallia</taxon>
    </lineage>
</organism>
<accession>A0ACC2F9I5</accession>
<dbReference type="EMBL" id="CM055758">
    <property type="protein sequence ID" value="KAJ7988073.1"/>
    <property type="molecule type" value="Genomic_DNA"/>
</dbReference>
<reference evidence="1" key="1">
    <citation type="submission" date="2021-05" db="EMBL/GenBank/DDBJ databases">
        <authorList>
            <person name="Pan Q."/>
            <person name="Jouanno E."/>
            <person name="Zahm M."/>
            <person name="Klopp C."/>
            <person name="Cabau C."/>
            <person name="Louis A."/>
            <person name="Berthelot C."/>
            <person name="Parey E."/>
            <person name="Roest Crollius H."/>
            <person name="Montfort J."/>
            <person name="Robinson-Rechavi M."/>
            <person name="Bouchez O."/>
            <person name="Lampietro C."/>
            <person name="Lopez Roques C."/>
            <person name="Donnadieu C."/>
            <person name="Postlethwait J."/>
            <person name="Bobe J."/>
            <person name="Dillon D."/>
            <person name="Chandos A."/>
            <person name="von Hippel F."/>
            <person name="Guiguen Y."/>
        </authorList>
    </citation>
    <scope>NUCLEOTIDE SEQUENCE</scope>
    <source>
        <strain evidence="1">YG-Jan2019</strain>
    </source>
</reference>
<protein>
    <submittedName>
        <fullName evidence="1">Uncharacterized protein</fullName>
    </submittedName>
</protein>
<comment type="caution">
    <text evidence="1">The sequence shown here is derived from an EMBL/GenBank/DDBJ whole genome shotgun (WGS) entry which is preliminary data.</text>
</comment>
<evidence type="ECO:0000313" key="1">
    <source>
        <dbReference type="EMBL" id="KAJ7988073.1"/>
    </source>
</evidence>
<proteinExistence type="predicted"/>
<name>A0ACC2F9I5_DALPE</name>
<dbReference type="Proteomes" id="UP001157502">
    <property type="component" value="Chromosome 31"/>
</dbReference>
<keyword evidence="2" id="KW-1185">Reference proteome</keyword>
<evidence type="ECO:0000313" key="2">
    <source>
        <dbReference type="Proteomes" id="UP001157502"/>
    </source>
</evidence>
<sequence>MSSVKVLACCRQLFLPHVREGTLSSSGHTMLMGCVRRHLSFSARLQSNMPAWVIDQYGNNGVLRFTEEVIAPSINSASEVLIQVHAASLNPLDIAMRGGYGSKLFNLKRNLMSLGQNASEFPIILGRDVSGVVVDCGSGVTHFTPGDEVWAAIPPWKQGSLAGLVTLSEYEVSHKPSSLSHTEAASVPYVAATALSALVNAGGLNRDSCVDKRVLIIGASGGVGTFSIQLLKAWGAHVTVTCSHNAEGLVRGVGADDVVDYTAGDVADELGQLEKFDVILDNVGGDYEHWVMALLKPWSGAKYVTLVSPLLSSTDSMGLLEGWVHSGLALTQVAVKNMCNGVFYRWGFYAPDGPVLDEVSRLVDAGKILPVVEATFPFSNVPQAFEKLEGGHARGKTVINVVEEGVARGLAENIDTSEVGDVRETVQNS</sequence>